<feature type="compositionally biased region" description="Low complexity" evidence="1">
    <location>
        <begin position="322"/>
        <end position="336"/>
    </location>
</feature>
<keyword evidence="2" id="KW-0812">Transmembrane</keyword>
<evidence type="ECO:0000313" key="4">
    <source>
        <dbReference type="Proteomes" id="UP001341245"/>
    </source>
</evidence>
<accession>A0ABR0T9F5</accession>
<organism evidence="3 4">
    <name type="scientific">Aureobasidium pullulans</name>
    <name type="common">Black yeast</name>
    <name type="synonym">Pullularia pullulans</name>
    <dbReference type="NCBI Taxonomy" id="5580"/>
    <lineage>
        <taxon>Eukaryota</taxon>
        <taxon>Fungi</taxon>
        <taxon>Dikarya</taxon>
        <taxon>Ascomycota</taxon>
        <taxon>Pezizomycotina</taxon>
        <taxon>Dothideomycetes</taxon>
        <taxon>Dothideomycetidae</taxon>
        <taxon>Dothideales</taxon>
        <taxon>Saccotheciaceae</taxon>
        <taxon>Aureobasidium</taxon>
    </lineage>
</organism>
<feature type="compositionally biased region" description="Basic and acidic residues" evidence="1">
    <location>
        <begin position="17"/>
        <end position="29"/>
    </location>
</feature>
<reference evidence="3 4" key="1">
    <citation type="submission" date="2023-11" db="EMBL/GenBank/DDBJ databases">
        <title>Draft genome sequence and annotation of the polyextremotolerant black yeast-like fungus Aureobasidium pullulans NRRL 62042.</title>
        <authorList>
            <person name="Dielentheis-Frenken M.R.E."/>
            <person name="Wibberg D."/>
            <person name="Blank L.M."/>
            <person name="Tiso T."/>
        </authorList>
    </citation>
    <scope>NUCLEOTIDE SEQUENCE [LARGE SCALE GENOMIC DNA]</scope>
    <source>
        <strain evidence="3 4">NRRL 62042</strain>
    </source>
</reference>
<feature type="transmembrane region" description="Helical" evidence="2">
    <location>
        <begin position="135"/>
        <end position="156"/>
    </location>
</feature>
<proteinExistence type="predicted"/>
<evidence type="ECO:0000256" key="1">
    <source>
        <dbReference type="SAM" id="MobiDB-lite"/>
    </source>
</evidence>
<keyword evidence="2" id="KW-1133">Transmembrane helix</keyword>
<dbReference type="Proteomes" id="UP001341245">
    <property type="component" value="Unassembled WGS sequence"/>
</dbReference>
<comment type="caution">
    <text evidence="3">The sequence shown here is derived from an EMBL/GenBank/DDBJ whole genome shotgun (WGS) entry which is preliminary data.</text>
</comment>
<keyword evidence="4" id="KW-1185">Reference proteome</keyword>
<keyword evidence="2" id="KW-0472">Membrane</keyword>
<feature type="compositionally biased region" description="Gly residues" evidence="1">
    <location>
        <begin position="350"/>
        <end position="368"/>
    </location>
</feature>
<protein>
    <recommendedName>
        <fullName evidence="5">Mitochondrial import inner membrane translocase subunit TIM50</fullName>
    </recommendedName>
</protein>
<evidence type="ECO:0008006" key="5">
    <source>
        <dbReference type="Google" id="ProtNLM"/>
    </source>
</evidence>
<gene>
    <name evidence="3" type="ORF">QM012_003380</name>
</gene>
<feature type="region of interest" description="Disordered" evidence="1">
    <location>
        <begin position="304"/>
        <end position="368"/>
    </location>
</feature>
<evidence type="ECO:0000256" key="2">
    <source>
        <dbReference type="SAM" id="Phobius"/>
    </source>
</evidence>
<dbReference type="EMBL" id="JASGXD010000016">
    <property type="protein sequence ID" value="KAK6000655.1"/>
    <property type="molecule type" value="Genomic_DNA"/>
</dbReference>
<sequence length="368" mass="41889">MTGSEERRSSERIAAQKQKEKEELEKKEKERLELEQKEKIARIAQGLPEDGSLRFKMFGYKDRPFLIERQEVWQTDGDVRVGSWATKAYWKISNFYPGQILRIIHHYPHTNLDARYSSDIGEIAMTNVEPLGVKMRWVVVLWTTSFGIFVLPMFTLKGRTSLKDLIQDRRQEYVAMVTEGTSPASEKLTPWAGHPIIMNVNPDLKAPYSSLCYADLSRPMVINAFEYLEENMGSIDGDEYLRLISLFKLKIDTWIRQSFLQFKNSPEYDELKLVIPDSMPPPSREPYDNFAPWRQDMADTEFPGQFLSRQAKNRRYQETQSKSKTTSAASNSSSGVKKPHSGGSHKGGKGGKWGRGGGSGSGSKGVSR</sequence>
<evidence type="ECO:0000313" key="3">
    <source>
        <dbReference type="EMBL" id="KAK6000655.1"/>
    </source>
</evidence>
<name>A0ABR0T9F5_AURPU</name>
<feature type="region of interest" description="Disordered" evidence="1">
    <location>
        <begin position="1"/>
        <end position="29"/>
    </location>
</feature>
<feature type="compositionally biased region" description="Basic and acidic residues" evidence="1">
    <location>
        <begin position="1"/>
        <end position="11"/>
    </location>
</feature>